<evidence type="ECO:0000256" key="1">
    <source>
        <dbReference type="ARBA" id="ARBA00004141"/>
    </source>
</evidence>
<dbReference type="InterPro" id="IPR001708">
    <property type="entry name" value="YidC/ALB3/OXA1/COX18"/>
</dbReference>
<dbReference type="PANTHER" id="PTHR12428">
    <property type="entry name" value="OXA1"/>
    <property type="match status" value="1"/>
</dbReference>
<dbReference type="GeneID" id="30995923"/>
<dbReference type="OrthoDB" id="2148490at2759"/>
<name>A0A1E4RIY9_9ASCO</name>
<dbReference type="AlphaFoldDB" id="A0A1E4RIY9"/>
<comment type="subcellular location">
    <subcellularLocation>
        <location evidence="1 6">Membrane</location>
        <topology evidence="1 6">Multi-pass membrane protein</topology>
    </subcellularLocation>
</comment>
<evidence type="ECO:0000313" key="9">
    <source>
        <dbReference type="EMBL" id="ODV67237.1"/>
    </source>
</evidence>
<dbReference type="InterPro" id="IPR028055">
    <property type="entry name" value="YidC/Oxa/ALB_C"/>
</dbReference>
<proteinExistence type="inferred from homology"/>
<keyword evidence="3 6" id="KW-0812">Transmembrane</keyword>
<feature type="transmembrane region" description="Helical" evidence="7">
    <location>
        <begin position="189"/>
        <end position="208"/>
    </location>
</feature>
<keyword evidence="4 7" id="KW-1133">Transmembrane helix</keyword>
<evidence type="ECO:0000313" key="10">
    <source>
        <dbReference type="Proteomes" id="UP000095085"/>
    </source>
</evidence>
<sequence>MTEGLQLIHSSTGVPWWALIPLTTFALRSVWTLPLAIMQRVKSRKQNELIPVVAATNPVAKLNLAKKAQVAKAQAERGSESLKNKDATSNDILAVQSPLATMKYEQILLLAAKETNKRRKSLFKQHNVQGWKLLILPAFQFPLWVCMSLTMRDLCGWTSWDTMSKKPLDPSLYSEGIAWFSDLTTYDSLHVFPIALGIVALCNAEFMMKTHQLLRPRTKRRSLRPTVSDALGNMSKMSVAILMAISMHAPMALVLYWTSSQAYSLVQNILLQTMLPINYTPERLIDYKKLKAPDSKPVINQESRSNL</sequence>
<keyword evidence="10" id="KW-1185">Reference proteome</keyword>
<reference evidence="10" key="1">
    <citation type="submission" date="2016-05" db="EMBL/GenBank/DDBJ databases">
        <title>Comparative genomics of biotechnologically important yeasts.</title>
        <authorList>
            <consortium name="DOE Joint Genome Institute"/>
            <person name="Riley R."/>
            <person name="Haridas S."/>
            <person name="Wolfe K.H."/>
            <person name="Lopes M.R."/>
            <person name="Hittinger C.T."/>
            <person name="Goker M."/>
            <person name="Salamov A."/>
            <person name="Wisecaver J."/>
            <person name="Long T.M."/>
            <person name="Aerts A.L."/>
            <person name="Barry K."/>
            <person name="Choi C."/>
            <person name="Clum A."/>
            <person name="Coughlan A.Y."/>
            <person name="Deshpande S."/>
            <person name="Douglass A.P."/>
            <person name="Hanson S.J."/>
            <person name="Klenk H.-P."/>
            <person name="Labutti K."/>
            <person name="Lapidus A."/>
            <person name="Lindquist E."/>
            <person name="Lipzen A."/>
            <person name="Meier-Kolthoff J.P."/>
            <person name="Ohm R.A."/>
            <person name="Otillar R.P."/>
            <person name="Pangilinan J."/>
            <person name="Peng Y."/>
            <person name="Rokas A."/>
            <person name="Rosa C.A."/>
            <person name="Scheuner C."/>
            <person name="Sibirny A.A."/>
            <person name="Slot J.C."/>
            <person name="Stielow J.B."/>
            <person name="Sun H."/>
            <person name="Kurtzman C.P."/>
            <person name="Blackwell M."/>
            <person name="Grigoriev I.V."/>
            <person name="Jeffries T.W."/>
        </authorList>
    </citation>
    <scope>NUCLEOTIDE SEQUENCE [LARGE SCALE GENOMIC DNA]</scope>
    <source>
        <strain evidence="10">NRRL Y-1933</strain>
    </source>
</reference>
<evidence type="ECO:0000256" key="6">
    <source>
        <dbReference type="RuleBase" id="RU003945"/>
    </source>
</evidence>
<gene>
    <name evidence="9" type="ORF">HYPBUDRAFT_153108</name>
</gene>
<comment type="similarity">
    <text evidence="2 6">Belongs to the OXA1/ALB3/YidC family.</text>
</comment>
<dbReference type="EMBL" id="KV454541">
    <property type="protein sequence ID" value="ODV67237.1"/>
    <property type="molecule type" value="Genomic_DNA"/>
</dbReference>
<dbReference type="PANTHER" id="PTHR12428:SF65">
    <property type="entry name" value="CYTOCHROME C OXIDASE ASSEMBLY PROTEIN COX18, MITOCHONDRIAL"/>
    <property type="match status" value="1"/>
</dbReference>
<evidence type="ECO:0000256" key="4">
    <source>
        <dbReference type="ARBA" id="ARBA00022989"/>
    </source>
</evidence>
<organism evidence="9 10">
    <name type="scientific">Hyphopichia burtonii NRRL Y-1933</name>
    <dbReference type="NCBI Taxonomy" id="984485"/>
    <lineage>
        <taxon>Eukaryota</taxon>
        <taxon>Fungi</taxon>
        <taxon>Dikarya</taxon>
        <taxon>Ascomycota</taxon>
        <taxon>Saccharomycotina</taxon>
        <taxon>Pichiomycetes</taxon>
        <taxon>Debaryomycetaceae</taxon>
        <taxon>Hyphopichia</taxon>
    </lineage>
</organism>
<evidence type="ECO:0000256" key="3">
    <source>
        <dbReference type="ARBA" id="ARBA00022692"/>
    </source>
</evidence>
<evidence type="ECO:0000259" key="8">
    <source>
        <dbReference type="Pfam" id="PF02096"/>
    </source>
</evidence>
<feature type="domain" description="Membrane insertase YidC/Oxa/ALB C-terminal" evidence="8">
    <location>
        <begin position="113"/>
        <end position="272"/>
    </location>
</feature>
<dbReference type="Proteomes" id="UP000095085">
    <property type="component" value="Unassembled WGS sequence"/>
</dbReference>
<dbReference type="STRING" id="984485.A0A1E4RIY9"/>
<feature type="transmembrane region" description="Helical" evidence="7">
    <location>
        <begin position="239"/>
        <end position="258"/>
    </location>
</feature>
<dbReference type="GO" id="GO:0032979">
    <property type="term" value="P:protein insertion into mitochondrial inner membrane from matrix"/>
    <property type="evidence" value="ECO:0007669"/>
    <property type="project" value="TreeGrafter"/>
</dbReference>
<protein>
    <submittedName>
        <fullName evidence="9">Cytochrome c oxidase assembly protein</fullName>
    </submittedName>
</protein>
<dbReference type="GO" id="GO:0005743">
    <property type="term" value="C:mitochondrial inner membrane"/>
    <property type="evidence" value="ECO:0007669"/>
    <property type="project" value="TreeGrafter"/>
</dbReference>
<dbReference type="GO" id="GO:0033617">
    <property type="term" value="P:mitochondrial respiratory chain complex IV assembly"/>
    <property type="evidence" value="ECO:0007669"/>
    <property type="project" value="TreeGrafter"/>
</dbReference>
<accession>A0A1E4RIY9</accession>
<evidence type="ECO:0000256" key="2">
    <source>
        <dbReference type="ARBA" id="ARBA00009877"/>
    </source>
</evidence>
<dbReference type="RefSeq" id="XP_020076304.1">
    <property type="nucleotide sequence ID" value="XM_020221374.1"/>
</dbReference>
<evidence type="ECO:0000256" key="5">
    <source>
        <dbReference type="ARBA" id="ARBA00023136"/>
    </source>
</evidence>
<dbReference type="Pfam" id="PF02096">
    <property type="entry name" value="60KD_IMP"/>
    <property type="match status" value="1"/>
</dbReference>
<keyword evidence="5 7" id="KW-0472">Membrane</keyword>
<evidence type="ECO:0000256" key="7">
    <source>
        <dbReference type="SAM" id="Phobius"/>
    </source>
</evidence>
<dbReference type="CDD" id="cd20069">
    <property type="entry name" value="5TM_Oxa1-like"/>
    <property type="match status" value="1"/>
</dbReference>
<dbReference type="GO" id="GO:0032977">
    <property type="term" value="F:membrane insertase activity"/>
    <property type="evidence" value="ECO:0007669"/>
    <property type="project" value="InterPro"/>
</dbReference>
<feature type="transmembrane region" description="Helical" evidence="7">
    <location>
        <begin position="16"/>
        <end position="37"/>
    </location>
</feature>